<keyword evidence="7" id="KW-1185">Reference proteome</keyword>
<sequence length="507" mass="57216">MTTTTRRVAVIGAGPSGAITTDALVKEQAFDTIRVFDRRGAIGGTWVYTPHLPAKIPSLQDLITGNVDHAVPIPTKLPAETSKTERINNHQTRFSDSALHEHLHSNIIPSIMSFTREPFPDKLSERTLAKFGPRAPFRHREVVREWVQEIFVRNGNDKLLELNTTVERAVKNEQQEWVLTLRRETPGKDYWWEERFDALIVASGHYNIPWVPDIPGLVDFDVKFPGKIQHSKHFRGPESFAGKRVVIVGGSISSHEVLHEILPKAKKPVFAALRGDPVPAFGWAPFTHPHIVVKNEITRFDPETGTLFFADGSYLNDVDHVIFGTGYTFSLPFLPDIQARIKQANRRLPGVFQHTFSIGDPSLAFVGMLGGGFTFRVYEWQAVAVARLLAGRARPLPSRSDQLEWEQRRVAELKGGKNYYSIALDYEGFFEYLRYIAGDPTPGTTGRVLPPFDKASLAIWTDMVATKIKGFEEDARKAELEIRSQQEQEAHQRLQEIIGNWSPRAKL</sequence>
<protein>
    <recommendedName>
        <fullName evidence="8">Thiol-specific monooxygenase</fullName>
    </recommendedName>
</protein>
<dbReference type="GO" id="GO:0050660">
    <property type="term" value="F:flavin adenine dinucleotide binding"/>
    <property type="evidence" value="ECO:0007669"/>
    <property type="project" value="InterPro"/>
</dbReference>
<reference evidence="6 7" key="1">
    <citation type="submission" date="2018-10" db="EMBL/GenBank/DDBJ databases">
        <title>Genome sequence of Verticillium nonalfalfae VnAa140.</title>
        <authorList>
            <person name="Stajich J.E."/>
            <person name="Kasson M.T."/>
        </authorList>
    </citation>
    <scope>NUCLEOTIDE SEQUENCE [LARGE SCALE GENOMIC DNA]</scope>
    <source>
        <strain evidence="6 7">VnAa140</strain>
    </source>
</reference>
<evidence type="ECO:0000256" key="4">
    <source>
        <dbReference type="ARBA" id="ARBA00023002"/>
    </source>
</evidence>
<dbReference type="InterPro" id="IPR050346">
    <property type="entry name" value="FMO-like"/>
</dbReference>
<dbReference type="GeneID" id="39604044"/>
<dbReference type="Pfam" id="PF00743">
    <property type="entry name" value="FMO-like"/>
    <property type="match status" value="2"/>
</dbReference>
<dbReference type="GO" id="GO:0050661">
    <property type="term" value="F:NADP binding"/>
    <property type="evidence" value="ECO:0007669"/>
    <property type="project" value="InterPro"/>
</dbReference>
<evidence type="ECO:0000256" key="3">
    <source>
        <dbReference type="ARBA" id="ARBA00022827"/>
    </source>
</evidence>
<keyword evidence="4" id="KW-0560">Oxidoreductase</keyword>
<dbReference type="InterPro" id="IPR020946">
    <property type="entry name" value="Flavin_mOase-like"/>
</dbReference>
<feature type="coiled-coil region" evidence="5">
    <location>
        <begin position="468"/>
        <end position="497"/>
    </location>
</feature>
<dbReference type="InterPro" id="IPR036188">
    <property type="entry name" value="FAD/NAD-bd_sf"/>
</dbReference>
<evidence type="ECO:0000313" key="7">
    <source>
        <dbReference type="Proteomes" id="UP000267145"/>
    </source>
</evidence>
<dbReference type="SUPFAM" id="SSF51905">
    <property type="entry name" value="FAD/NAD(P)-binding domain"/>
    <property type="match status" value="2"/>
</dbReference>
<dbReference type="RefSeq" id="XP_028492733.1">
    <property type="nucleotide sequence ID" value="XM_028634613.1"/>
</dbReference>
<dbReference type="PANTHER" id="PTHR23023">
    <property type="entry name" value="DIMETHYLANILINE MONOOXYGENASE"/>
    <property type="match status" value="1"/>
</dbReference>
<proteinExistence type="inferred from homology"/>
<comment type="caution">
    <text evidence="6">The sequence shown here is derived from an EMBL/GenBank/DDBJ whole genome shotgun (WGS) entry which is preliminary data.</text>
</comment>
<dbReference type="PRINTS" id="PR00419">
    <property type="entry name" value="ADXRDTASE"/>
</dbReference>
<evidence type="ECO:0000256" key="5">
    <source>
        <dbReference type="SAM" id="Coils"/>
    </source>
</evidence>
<evidence type="ECO:0000313" key="6">
    <source>
        <dbReference type="EMBL" id="RNJ54575.1"/>
    </source>
</evidence>
<evidence type="ECO:0000256" key="2">
    <source>
        <dbReference type="ARBA" id="ARBA00022630"/>
    </source>
</evidence>
<name>A0A3M9Y380_9PEZI</name>
<dbReference type="Gene3D" id="3.50.50.60">
    <property type="entry name" value="FAD/NAD(P)-binding domain"/>
    <property type="match status" value="2"/>
</dbReference>
<dbReference type="AlphaFoldDB" id="A0A3M9Y380"/>
<gene>
    <name evidence="6" type="ORF">D7B24_000355</name>
</gene>
<comment type="similarity">
    <text evidence="1">Belongs to the FMO family.</text>
</comment>
<evidence type="ECO:0008006" key="8">
    <source>
        <dbReference type="Google" id="ProtNLM"/>
    </source>
</evidence>
<keyword evidence="3" id="KW-0274">FAD</keyword>
<keyword evidence="2" id="KW-0285">Flavoprotein</keyword>
<dbReference type="Proteomes" id="UP000267145">
    <property type="component" value="Unassembled WGS sequence"/>
</dbReference>
<evidence type="ECO:0000256" key="1">
    <source>
        <dbReference type="ARBA" id="ARBA00009183"/>
    </source>
</evidence>
<keyword evidence="5" id="KW-0175">Coiled coil</keyword>
<accession>A0A3M9Y380</accession>
<dbReference type="EMBL" id="RBVV01000100">
    <property type="protein sequence ID" value="RNJ54575.1"/>
    <property type="molecule type" value="Genomic_DNA"/>
</dbReference>
<organism evidence="6 7">
    <name type="scientific">Verticillium nonalfalfae</name>
    <dbReference type="NCBI Taxonomy" id="1051616"/>
    <lineage>
        <taxon>Eukaryota</taxon>
        <taxon>Fungi</taxon>
        <taxon>Dikarya</taxon>
        <taxon>Ascomycota</taxon>
        <taxon>Pezizomycotina</taxon>
        <taxon>Sordariomycetes</taxon>
        <taxon>Hypocreomycetidae</taxon>
        <taxon>Glomerellales</taxon>
        <taxon>Plectosphaerellaceae</taxon>
        <taxon>Verticillium</taxon>
    </lineage>
</organism>
<dbReference type="GO" id="GO:0004499">
    <property type="term" value="F:N,N-dimethylaniline monooxygenase activity"/>
    <property type="evidence" value="ECO:0007669"/>
    <property type="project" value="InterPro"/>
</dbReference>